<comment type="catalytic activity">
    <reaction evidence="29">
        <text>N-(hexanoyl)sphing-4-enine + ATP = N-hexanoylsphing-4-enine 1-phosphate + ADP + H(+)</text>
        <dbReference type="Rhea" id="RHEA:43312"/>
        <dbReference type="ChEBI" id="CHEBI:15378"/>
        <dbReference type="ChEBI" id="CHEBI:30616"/>
        <dbReference type="ChEBI" id="CHEBI:63867"/>
        <dbReference type="ChEBI" id="CHEBI:82959"/>
        <dbReference type="ChEBI" id="CHEBI:456216"/>
    </reaction>
    <physiologicalReaction direction="left-to-right" evidence="29">
        <dbReference type="Rhea" id="RHEA:43313"/>
    </physiologicalReaction>
</comment>
<evidence type="ECO:0000256" key="29">
    <source>
        <dbReference type="ARBA" id="ARBA00048876"/>
    </source>
</evidence>
<gene>
    <name evidence="32" type="primary">ORF92458</name>
</gene>
<dbReference type="Pfam" id="PF00781">
    <property type="entry name" value="DAGK_cat"/>
    <property type="match status" value="1"/>
</dbReference>
<comment type="catalytic activity">
    <reaction evidence="16">
        <text>1-(5Z,8Z,11Z,14Z-eicosatetraenoyl)-sn-glycerol + ATP = 1-(5Z,8Z,11Z,14Z-eicosatetraenoyl)-sn-glycero-3-phosphate + ADP + H(+)</text>
        <dbReference type="Rhea" id="RHEA:43328"/>
        <dbReference type="ChEBI" id="CHEBI:15378"/>
        <dbReference type="ChEBI" id="CHEBI:30616"/>
        <dbReference type="ChEBI" id="CHEBI:34071"/>
        <dbReference type="ChEBI" id="CHEBI:74938"/>
        <dbReference type="ChEBI" id="CHEBI:456216"/>
    </reaction>
    <physiologicalReaction direction="left-to-right" evidence="16">
        <dbReference type="Rhea" id="RHEA:43329"/>
    </physiologicalReaction>
</comment>
<evidence type="ECO:0000256" key="24">
    <source>
        <dbReference type="ARBA" id="ARBA00026142"/>
    </source>
</evidence>
<evidence type="ECO:0000256" key="27">
    <source>
        <dbReference type="ARBA" id="ARBA00048034"/>
    </source>
</evidence>
<dbReference type="AlphaFoldDB" id="A0A0B7A1R2"/>
<dbReference type="SUPFAM" id="SSF111331">
    <property type="entry name" value="NAD kinase/diacylglycerol kinase-like"/>
    <property type="match status" value="1"/>
</dbReference>
<evidence type="ECO:0000256" key="9">
    <source>
        <dbReference type="ARBA" id="ARBA00022792"/>
    </source>
</evidence>
<dbReference type="UniPathway" id="UPA00230"/>
<evidence type="ECO:0000256" key="16">
    <source>
        <dbReference type="ARBA" id="ARBA00024483"/>
    </source>
</evidence>
<keyword evidence="10" id="KW-0067">ATP-binding</keyword>
<comment type="subcellular location">
    <subcellularLocation>
        <location evidence="3">Mitochondrion inner membrane</location>
        <topology evidence="3">Peripheral membrane protein</topology>
    </subcellularLocation>
    <subcellularLocation>
        <location evidence="2">Mitochondrion intermembrane space</location>
    </subcellularLocation>
</comment>
<feature type="domain" description="DAGKc" evidence="31">
    <location>
        <begin position="83"/>
        <end position="226"/>
    </location>
</feature>
<evidence type="ECO:0000256" key="20">
    <source>
        <dbReference type="ARBA" id="ARBA00024636"/>
    </source>
</evidence>
<keyword evidence="12" id="KW-0496">Mitochondrion</keyword>
<evidence type="ECO:0000256" key="1">
    <source>
        <dbReference type="ARBA" id="ARBA00001946"/>
    </source>
</evidence>
<comment type="cofactor">
    <cofactor evidence="1">
        <name>Mg(2+)</name>
        <dbReference type="ChEBI" id="CHEBI:18420"/>
    </cofactor>
</comment>
<dbReference type="GO" id="GO:0005524">
    <property type="term" value="F:ATP binding"/>
    <property type="evidence" value="ECO:0007669"/>
    <property type="project" value="UniProtKB-KW"/>
</dbReference>
<dbReference type="PANTHER" id="PTHR12358:SF31">
    <property type="entry name" value="ACYLGLYCEROL KINASE, MITOCHONDRIAL"/>
    <property type="match status" value="1"/>
</dbReference>
<comment type="catalytic activity">
    <reaction evidence="19">
        <text>2-(5Z,8Z,11Z,14Z-eicosatetraenoyl)-glycerol + ATP = 2-(5Z,8Z,11Z,14Z-eicosatetraenoyl)-sn-glycero-3-phosphate + ADP + H(+)</text>
        <dbReference type="Rhea" id="RHEA:43316"/>
        <dbReference type="ChEBI" id="CHEBI:15378"/>
        <dbReference type="ChEBI" id="CHEBI:30616"/>
        <dbReference type="ChEBI" id="CHEBI:52392"/>
        <dbReference type="ChEBI" id="CHEBI:78209"/>
        <dbReference type="ChEBI" id="CHEBI:456216"/>
    </reaction>
    <physiologicalReaction direction="left-to-right" evidence="19">
        <dbReference type="Rhea" id="RHEA:43317"/>
    </physiologicalReaction>
</comment>
<keyword evidence="11" id="KW-0443">Lipid metabolism</keyword>
<keyword evidence="7" id="KW-0547">Nucleotide-binding</keyword>
<proteinExistence type="inferred from homology"/>
<evidence type="ECO:0000256" key="12">
    <source>
        <dbReference type="ARBA" id="ARBA00023128"/>
    </source>
</evidence>
<dbReference type="Gene3D" id="3.40.50.10330">
    <property type="entry name" value="Probable inorganic polyphosphate/atp-NAD kinase, domain 1"/>
    <property type="match status" value="1"/>
</dbReference>
<dbReference type="GO" id="GO:0047620">
    <property type="term" value="F:acylglycerol kinase activity"/>
    <property type="evidence" value="ECO:0007669"/>
    <property type="project" value="UniProtKB-EC"/>
</dbReference>
<evidence type="ECO:0000256" key="14">
    <source>
        <dbReference type="ARBA" id="ARBA00023371"/>
    </source>
</evidence>
<dbReference type="GO" id="GO:0046512">
    <property type="term" value="P:sphingosine biosynthetic process"/>
    <property type="evidence" value="ECO:0007669"/>
    <property type="project" value="TreeGrafter"/>
</dbReference>
<evidence type="ECO:0000256" key="23">
    <source>
        <dbReference type="ARBA" id="ARBA00026098"/>
    </source>
</evidence>
<comment type="catalytic activity">
    <reaction evidence="20">
        <text>1-hexadecanoyl-sn-glycerol + ATP = 1-hexadecanoyl-sn-glycero-3-phosphate + ADP + H(+)</text>
        <dbReference type="Rhea" id="RHEA:43308"/>
        <dbReference type="ChEBI" id="CHEBI:15378"/>
        <dbReference type="ChEBI" id="CHEBI:30616"/>
        <dbReference type="ChEBI" id="CHEBI:57518"/>
        <dbReference type="ChEBI" id="CHEBI:75542"/>
        <dbReference type="ChEBI" id="CHEBI:456216"/>
    </reaction>
    <physiologicalReaction direction="left-to-right" evidence="20">
        <dbReference type="Rhea" id="RHEA:43309"/>
    </physiologicalReaction>
</comment>
<feature type="region of interest" description="Disordered" evidence="30">
    <location>
        <begin position="321"/>
        <end position="340"/>
    </location>
</feature>
<evidence type="ECO:0000256" key="26">
    <source>
        <dbReference type="ARBA" id="ARBA00044480"/>
    </source>
</evidence>
<evidence type="ECO:0000256" key="19">
    <source>
        <dbReference type="ARBA" id="ARBA00024556"/>
    </source>
</evidence>
<comment type="catalytic activity">
    <reaction evidence="14">
        <text>1,2-di-(9Z-octadecenoyl)-sn-glycerol + ATP = 1,2-di-(9Z-octadecenoyl)-sn-glycero-3-phosphate + ADP + H(+)</text>
        <dbReference type="Rhea" id="RHEA:40327"/>
        <dbReference type="ChEBI" id="CHEBI:15378"/>
        <dbReference type="ChEBI" id="CHEBI:30616"/>
        <dbReference type="ChEBI" id="CHEBI:52333"/>
        <dbReference type="ChEBI" id="CHEBI:74546"/>
        <dbReference type="ChEBI" id="CHEBI:456216"/>
    </reaction>
    <physiologicalReaction direction="left-to-right" evidence="14">
        <dbReference type="Rhea" id="RHEA:40328"/>
    </physiologicalReaction>
</comment>
<evidence type="ECO:0000256" key="28">
    <source>
        <dbReference type="ARBA" id="ARBA00048663"/>
    </source>
</evidence>
<feature type="non-terminal residue" evidence="32">
    <location>
        <position position="1"/>
    </location>
</feature>
<feature type="compositionally biased region" description="Basic and acidic residues" evidence="30">
    <location>
        <begin position="321"/>
        <end position="331"/>
    </location>
</feature>
<dbReference type="EC" id="2.7.1.107" evidence="5"/>
<evidence type="ECO:0000256" key="11">
    <source>
        <dbReference type="ARBA" id="ARBA00023098"/>
    </source>
</evidence>
<evidence type="ECO:0000256" key="17">
    <source>
        <dbReference type="ARBA" id="ARBA00024505"/>
    </source>
</evidence>
<name>A0A0B7A1R2_9EUPU</name>
<dbReference type="InterPro" id="IPR045579">
    <property type="entry name" value="AGK_C"/>
</dbReference>
<dbReference type="GO" id="GO:0005743">
    <property type="term" value="C:mitochondrial inner membrane"/>
    <property type="evidence" value="ECO:0007669"/>
    <property type="project" value="UniProtKB-SubCell"/>
</dbReference>
<keyword evidence="8" id="KW-0418">Kinase</keyword>
<evidence type="ECO:0000256" key="5">
    <source>
        <dbReference type="ARBA" id="ARBA00012133"/>
    </source>
</evidence>
<dbReference type="InterPro" id="IPR001206">
    <property type="entry name" value="Diacylglycerol_kinase_cat_dom"/>
</dbReference>
<evidence type="ECO:0000313" key="32">
    <source>
        <dbReference type="EMBL" id="CEK74763.1"/>
    </source>
</evidence>
<evidence type="ECO:0000256" key="10">
    <source>
        <dbReference type="ARBA" id="ARBA00022840"/>
    </source>
</evidence>
<dbReference type="EC" id="2.7.1.94" evidence="23"/>
<comment type="catalytic activity">
    <reaction evidence="17">
        <text>1-(9Z-octadecenoyl)-sn-glycerol + ATP = 1-(9Z-octadecenoyl)-sn-glycero-3-phosphate + ADP + H(+)</text>
        <dbReference type="Rhea" id="RHEA:41079"/>
        <dbReference type="ChEBI" id="CHEBI:15378"/>
        <dbReference type="ChEBI" id="CHEBI:30616"/>
        <dbReference type="ChEBI" id="CHEBI:74544"/>
        <dbReference type="ChEBI" id="CHEBI:75757"/>
        <dbReference type="ChEBI" id="CHEBI:456216"/>
    </reaction>
    <physiologicalReaction direction="left-to-right" evidence="17">
        <dbReference type="Rhea" id="RHEA:41080"/>
    </physiologicalReaction>
</comment>
<keyword evidence="13" id="KW-0472">Membrane</keyword>
<dbReference type="GO" id="GO:0004143">
    <property type="term" value="F:ATP-dependent diacylglycerol kinase activity"/>
    <property type="evidence" value="ECO:0007669"/>
    <property type="project" value="UniProtKB-EC"/>
</dbReference>
<evidence type="ECO:0000256" key="15">
    <source>
        <dbReference type="ARBA" id="ARBA00023411"/>
    </source>
</evidence>
<dbReference type="CDD" id="cd01653">
    <property type="entry name" value="GATase1"/>
    <property type="match status" value="1"/>
</dbReference>
<evidence type="ECO:0000256" key="4">
    <source>
        <dbReference type="ARBA" id="ARBA00005175"/>
    </source>
</evidence>
<keyword evidence="6" id="KW-0808">Transferase</keyword>
<dbReference type="GO" id="GO:0001729">
    <property type="term" value="F:ceramide kinase activity"/>
    <property type="evidence" value="ECO:0007669"/>
    <property type="project" value="UniProtKB-EC"/>
</dbReference>
<dbReference type="GO" id="GO:0046486">
    <property type="term" value="P:glycerolipid metabolic process"/>
    <property type="evidence" value="ECO:0007669"/>
    <property type="project" value="UniProtKB-UniPathway"/>
</dbReference>
<comment type="catalytic activity">
    <reaction evidence="28">
        <text>a monoacylglycerol + ATP = a monoacyl-sn-glycero-3-phosphate + ADP + H(+)</text>
        <dbReference type="Rhea" id="RHEA:19293"/>
        <dbReference type="ChEBI" id="CHEBI:15378"/>
        <dbReference type="ChEBI" id="CHEBI:17408"/>
        <dbReference type="ChEBI" id="CHEBI:30616"/>
        <dbReference type="ChEBI" id="CHEBI:77589"/>
        <dbReference type="ChEBI" id="CHEBI:456216"/>
        <dbReference type="EC" id="2.7.1.94"/>
    </reaction>
    <physiologicalReaction direction="left-to-right" evidence="28">
        <dbReference type="Rhea" id="RHEA:19294"/>
    </physiologicalReaction>
</comment>
<sequence length="454" mass="51372">GICFICINRGQNEKSEEYSLKKMSFIVKTAKTLRNHWKKSTFFFCVTVYGLKYANDRHNDNLLRRQYCEEAERYGDEIIQLGHRPKRVTVFLNPAAHGGKARKLFEKTAAPILYLAGIEVNVVSTEYEGQVKNFMTVLDTTDTDAVVVAGGNGTLLEAVTGFLRKEDRNFRENIPVGVIPLGSSNRVFKTIFGPDLGEVRSIAEAAIAVVRSVTKKVDVIKLDGGEGKTIYAMTGLEVGAYRDAEERKSKYWYFGPLKSRWTYLRTAMKAWPPTLAASLSYIEATEQNVSSDEDCDNLQPSKSKIGWNFISFLFGRKPTEKKEADTKAKEAEQEEEDEKHRITKEISTVELTVTTTALTKQQTPLKALQVTLGPTEPTKTQLIKEGWRRIKKTEFEMGSNGDDKIIVKKLHIEPKQEGQWYNIDGESFEAMPTDISLLRNKLNFFCPQETSSDR</sequence>
<evidence type="ECO:0000256" key="18">
    <source>
        <dbReference type="ARBA" id="ARBA00024512"/>
    </source>
</evidence>
<evidence type="ECO:0000256" key="21">
    <source>
        <dbReference type="ARBA" id="ARBA00025749"/>
    </source>
</evidence>
<dbReference type="InterPro" id="IPR017438">
    <property type="entry name" value="ATP-NAD_kinase_N"/>
</dbReference>
<dbReference type="InterPro" id="IPR050187">
    <property type="entry name" value="Lipid_Phosphate_FormReg"/>
</dbReference>
<reference evidence="32" key="1">
    <citation type="submission" date="2014-12" db="EMBL/GenBank/DDBJ databases">
        <title>Insight into the proteome of Arion vulgaris.</title>
        <authorList>
            <person name="Aradska J."/>
            <person name="Bulat T."/>
            <person name="Smidak R."/>
            <person name="Sarate P."/>
            <person name="Gangsoo J."/>
            <person name="Sialana F."/>
            <person name="Bilban M."/>
            <person name="Lubec G."/>
        </authorList>
    </citation>
    <scope>NUCLEOTIDE SEQUENCE</scope>
    <source>
        <tissue evidence="32">Skin</tissue>
    </source>
</reference>
<dbReference type="Gene3D" id="2.60.200.40">
    <property type="match status" value="1"/>
</dbReference>
<accession>A0A0B7A1R2</accession>
<evidence type="ECO:0000256" key="7">
    <source>
        <dbReference type="ARBA" id="ARBA00022741"/>
    </source>
</evidence>
<comment type="catalytic activity">
    <reaction evidence="26">
        <text>a 2-acylglycerol + ATP = a 2-acyl-sn-glycerol 3-phosphate + ADP + H(+)</text>
        <dbReference type="Rhea" id="RHEA:39847"/>
        <dbReference type="ChEBI" id="CHEBI:15378"/>
        <dbReference type="ChEBI" id="CHEBI:17389"/>
        <dbReference type="ChEBI" id="CHEBI:30616"/>
        <dbReference type="ChEBI" id="CHEBI:64982"/>
        <dbReference type="ChEBI" id="CHEBI:456216"/>
    </reaction>
    <physiologicalReaction direction="left-to-right" evidence="26">
        <dbReference type="Rhea" id="RHEA:39848"/>
    </physiologicalReaction>
</comment>
<dbReference type="PANTHER" id="PTHR12358">
    <property type="entry name" value="SPHINGOSINE KINASE"/>
    <property type="match status" value="1"/>
</dbReference>
<dbReference type="GO" id="GO:0005758">
    <property type="term" value="C:mitochondrial intermembrane space"/>
    <property type="evidence" value="ECO:0007669"/>
    <property type="project" value="UniProtKB-SubCell"/>
</dbReference>
<keyword evidence="9" id="KW-0999">Mitochondrion inner membrane</keyword>
<comment type="catalytic activity">
    <reaction evidence="18">
        <text>a 1-acyl-sn-glycerol + ATP = a 1-acyl-sn-glycero-3-phosphate + ADP + H(+)</text>
        <dbReference type="Rhea" id="RHEA:33747"/>
        <dbReference type="ChEBI" id="CHEBI:15378"/>
        <dbReference type="ChEBI" id="CHEBI:30616"/>
        <dbReference type="ChEBI" id="CHEBI:57970"/>
        <dbReference type="ChEBI" id="CHEBI:64683"/>
        <dbReference type="ChEBI" id="CHEBI:456216"/>
    </reaction>
    <physiologicalReaction direction="left-to-right" evidence="18">
        <dbReference type="Rhea" id="RHEA:33748"/>
    </physiologicalReaction>
</comment>
<comment type="catalytic activity">
    <reaction evidence="15">
        <text>a 1,2-diacyl-sn-glycerol + ATP = a 1,2-diacyl-sn-glycero-3-phosphate + ADP + H(+)</text>
        <dbReference type="Rhea" id="RHEA:10272"/>
        <dbReference type="ChEBI" id="CHEBI:15378"/>
        <dbReference type="ChEBI" id="CHEBI:17815"/>
        <dbReference type="ChEBI" id="CHEBI:30616"/>
        <dbReference type="ChEBI" id="CHEBI:58608"/>
        <dbReference type="ChEBI" id="CHEBI:456216"/>
        <dbReference type="EC" id="2.7.1.107"/>
    </reaction>
    <physiologicalReaction direction="left-to-right" evidence="15">
        <dbReference type="Rhea" id="RHEA:10273"/>
    </physiologicalReaction>
</comment>
<dbReference type="PROSITE" id="PS50146">
    <property type="entry name" value="DAGK"/>
    <property type="match status" value="1"/>
</dbReference>
<evidence type="ECO:0000256" key="13">
    <source>
        <dbReference type="ARBA" id="ARBA00023136"/>
    </source>
</evidence>
<comment type="pathway">
    <text evidence="4">Lipid metabolism; glycerolipid metabolism.</text>
</comment>
<dbReference type="InterPro" id="IPR016064">
    <property type="entry name" value="NAD/diacylglycerol_kinase_sf"/>
</dbReference>
<protein>
    <recommendedName>
        <fullName evidence="24">Acylglycerol kinase, mitochondrial</fullName>
        <ecNumber evidence="5">2.7.1.107</ecNumber>
        <ecNumber evidence="22">2.7.1.138</ecNumber>
        <ecNumber evidence="23">2.7.1.94</ecNumber>
    </recommendedName>
    <alternativeName>
        <fullName evidence="25">Multiple substrate lipid kinase</fullName>
    </alternativeName>
</protein>
<evidence type="ECO:0000256" key="6">
    <source>
        <dbReference type="ARBA" id="ARBA00022679"/>
    </source>
</evidence>
<evidence type="ECO:0000259" key="31">
    <source>
        <dbReference type="PROSITE" id="PS50146"/>
    </source>
</evidence>
<comment type="similarity">
    <text evidence="21">Belongs to the AGK family.</text>
</comment>
<dbReference type="Pfam" id="PF19712">
    <property type="entry name" value="AGK_C"/>
    <property type="match status" value="1"/>
</dbReference>
<evidence type="ECO:0000256" key="30">
    <source>
        <dbReference type="SAM" id="MobiDB-lite"/>
    </source>
</evidence>
<dbReference type="GO" id="GO:0046513">
    <property type="term" value="P:ceramide biosynthetic process"/>
    <property type="evidence" value="ECO:0007669"/>
    <property type="project" value="TreeGrafter"/>
</dbReference>
<evidence type="ECO:0000256" key="8">
    <source>
        <dbReference type="ARBA" id="ARBA00022777"/>
    </source>
</evidence>
<comment type="catalytic activity">
    <reaction evidence="27">
        <text>an N-acylsphing-4-enine + ATP = an N-acylsphing-4-enine 1-phosphate + ADP + H(+)</text>
        <dbReference type="Rhea" id="RHEA:17929"/>
        <dbReference type="ChEBI" id="CHEBI:15378"/>
        <dbReference type="ChEBI" id="CHEBI:30616"/>
        <dbReference type="ChEBI" id="CHEBI:52639"/>
        <dbReference type="ChEBI" id="CHEBI:57674"/>
        <dbReference type="ChEBI" id="CHEBI:456216"/>
        <dbReference type="EC" id="2.7.1.138"/>
    </reaction>
    <physiologicalReaction direction="left-to-right" evidence="27">
        <dbReference type="Rhea" id="RHEA:17930"/>
    </physiologicalReaction>
</comment>
<dbReference type="EMBL" id="HACG01027898">
    <property type="protein sequence ID" value="CEK74763.1"/>
    <property type="molecule type" value="Transcribed_RNA"/>
</dbReference>
<evidence type="ECO:0000256" key="25">
    <source>
        <dbReference type="ARBA" id="ARBA00030553"/>
    </source>
</evidence>
<evidence type="ECO:0000256" key="22">
    <source>
        <dbReference type="ARBA" id="ARBA00026096"/>
    </source>
</evidence>
<evidence type="ECO:0000256" key="3">
    <source>
        <dbReference type="ARBA" id="ARBA00004637"/>
    </source>
</evidence>
<dbReference type="EC" id="2.7.1.138" evidence="22"/>
<evidence type="ECO:0000256" key="2">
    <source>
        <dbReference type="ARBA" id="ARBA00004569"/>
    </source>
</evidence>
<dbReference type="SMART" id="SM00046">
    <property type="entry name" value="DAGKc"/>
    <property type="match status" value="1"/>
</dbReference>
<organism evidence="32">
    <name type="scientific">Arion vulgaris</name>
    <dbReference type="NCBI Taxonomy" id="1028688"/>
    <lineage>
        <taxon>Eukaryota</taxon>
        <taxon>Metazoa</taxon>
        <taxon>Spiralia</taxon>
        <taxon>Lophotrochozoa</taxon>
        <taxon>Mollusca</taxon>
        <taxon>Gastropoda</taxon>
        <taxon>Heterobranchia</taxon>
        <taxon>Euthyneura</taxon>
        <taxon>Panpulmonata</taxon>
        <taxon>Eupulmonata</taxon>
        <taxon>Stylommatophora</taxon>
        <taxon>Helicina</taxon>
        <taxon>Arionoidea</taxon>
        <taxon>Arionidae</taxon>
        <taxon>Arion</taxon>
    </lineage>
</organism>